<evidence type="ECO:0000313" key="1">
    <source>
        <dbReference type="Proteomes" id="UP000095280"/>
    </source>
</evidence>
<reference evidence="2 3" key="1">
    <citation type="submission" date="2016-11" db="UniProtKB">
        <authorList>
            <consortium name="WormBaseParasite"/>
        </authorList>
    </citation>
    <scope>IDENTIFICATION</scope>
</reference>
<dbReference type="PANTHER" id="PTHR19871">
    <property type="entry name" value="BETA TRANSDUCIN-RELATED PROTEIN"/>
    <property type="match status" value="1"/>
</dbReference>
<dbReference type="InterPro" id="IPR052752">
    <property type="entry name" value="NACHT-WD_repeat"/>
</dbReference>
<protein>
    <submittedName>
        <fullName evidence="2 3">Retrotransposon hot spot (RHS) protein</fullName>
    </submittedName>
</protein>
<dbReference type="AlphaFoldDB" id="A0A1I8G925"/>
<name>A0A1I8G925_9PLAT</name>
<sequence>MQKMMEAHQNEWWTTMGKMQLIFRQATDRLFQEQKIDADQRHNYFMSVTERENIHGILTAENNSRHTLAFLRHLEGITLSNWRVARNFIDMNGSEVDREAQDLMDNLRDVKIPSKLRASSIIRYKQPWVDPAGIHLDTHRGERALRRRVWGHAELERQLNRFLRMRDLRMLQ</sequence>
<keyword evidence="1" id="KW-1185">Reference proteome</keyword>
<dbReference type="PANTHER" id="PTHR19871:SF14">
    <property type="entry name" value="DUF4062 DOMAIN-CONTAINING PROTEIN"/>
    <property type="match status" value="1"/>
</dbReference>
<dbReference type="WBParaSite" id="maker-uti_cns_0001167-snap-gene-0.11-mRNA-1">
    <property type="protein sequence ID" value="maker-uti_cns_0001167-snap-gene-0.11-mRNA-1"/>
    <property type="gene ID" value="maker-uti_cns_0001167-snap-gene-0.11"/>
</dbReference>
<dbReference type="WBParaSite" id="maker-uti_cns_0007678-snap-gene-0.4-mRNA-1">
    <property type="protein sequence ID" value="maker-uti_cns_0007678-snap-gene-0.4-mRNA-1"/>
    <property type="gene ID" value="maker-uti_cns_0007678-snap-gene-0.4"/>
</dbReference>
<evidence type="ECO:0000313" key="3">
    <source>
        <dbReference type="WBParaSite" id="maker-uti_cns_0007678-snap-gene-0.4-mRNA-1"/>
    </source>
</evidence>
<accession>A0A1I8G925</accession>
<proteinExistence type="predicted"/>
<evidence type="ECO:0000313" key="2">
    <source>
        <dbReference type="WBParaSite" id="maker-uti_cns_0001167-snap-gene-0.11-mRNA-1"/>
    </source>
</evidence>
<dbReference type="Proteomes" id="UP000095280">
    <property type="component" value="Unplaced"/>
</dbReference>
<organism evidence="1 2">
    <name type="scientific">Macrostomum lignano</name>
    <dbReference type="NCBI Taxonomy" id="282301"/>
    <lineage>
        <taxon>Eukaryota</taxon>
        <taxon>Metazoa</taxon>
        <taxon>Spiralia</taxon>
        <taxon>Lophotrochozoa</taxon>
        <taxon>Platyhelminthes</taxon>
        <taxon>Rhabditophora</taxon>
        <taxon>Macrostomorpha</taxon>
        <taxon>Macrostomida</taxon>
        <taxon>Macrostomidae</taxon>
        <taxon>Macrostomum</taxon>
    </lineage>
</organism>